<dbReference type="PANTHER" id="PTHR21222">
    <property type="entry name" value="MIT DOMAIN-CONTAINING PROTEIN 1"/>
    <property type="match status" value="1"/>
</dbReference>
<dbReference type="OrthoDB" id="19553at2759"/>
<dbReference type="Pfam" id="PF16565">
    <property type="entry name" value="MIT_C"/>
    <property type="match status" value="1"/>
</dbReference>
<gene>
    <name evidence="1" type="ORF">PACLA_8A066616</name>
</gene>
<dbReference type="SUPFAM" id="SSF116846">
    <property type="entry name" value="MIT domain"/>
    <property type="match status" value="1"/>
</dbReference>
<keyword evidence="2" id="KW-1185">Reference proteome</keyword>
<dbReference type="InterPro" id="IPR007330">
    <property type="entry name" value="MIT_dom"/>
</dbReference>
<organism evidence="1 2">
    <name type="scientific">Paramuricea clavata</name>
    <name type="common">Red gorgonian</name>
    <name type="synonym">Violescent sea-whip</name>
    <dbReference type="NCBI Taxonomy" id="317549"/>
    <lineage>
        <taxon>Eukaryota</taxon>
        <taxon>Metazoa</taxon>
        <taxon>Cnidaria</taxon>
        <taxon>Anthozoa</taxon>
        <taxon>Octocorallia</taxon>
        <taxon>Malacalcyonacea</taxon>
        <taxon>Plexauridae</taxon>
        <taxon>Paramuricea</taxon>
    </lineage>
</organism>
<evidence type="ECO:0000313" key="2">
    <source>
        <dbReference type="Proteomes" id="UP001152795"/>
    </source>
</evidence>
<dbReference type="PANTHER" id="PTHR21222:SF1">
    <property type="entry name" value="MIT DOMAIN-CONTAINING PROTEIN 1"/>
    <property type="match status" value="1"/>
</dbReference>
<dbReference type="Gene3D" id="1.20.58.80">
    <property type="entry name" value="Phosphotransferase system, lactose/cellobiose-type IIA subunit"/>
    <property type="match status" value="1"/>
</dbReference>
<dbReference type="InterPro" id="IPR036181">
    <property type="entry name" value="MIT_dom_sf"/>
</dbReference>
<dbReference type="Pfam" id="PF04212">
    <property type="entry name" value="MIT"/>
    <property type="match status" value="1"/>
</dbReference>
<protein>
    <submittedName>
        <fullName evidence="1">Uncharacterized protein</fullName>
    </submittedName>
</protein>
<dbReference type="Gene3D" id="3.30.870.30">
    <property type="entry name" value="MITD, C-terminal phospholipase D-like domain"/>
    <property type="match status" value="1"/>
</dbReference>
<dbReference type="InterPro" id="IPR052817">
    <property type="entry name" value="MIT_domain_contain_protein1"/>
</dbReference>
<dbReference type="EMBL" id="CACRXK020001331">
    <property type="protein sequence ID" value="CAB3988490.1"/>
    <property type="molecule type" value="Genomic_DNA"/>
</dbReference>
<reference evidence="1" key="1">
    <citation type="submission" date="2020-04" db="EMBL/GenBank/DDBJ databases">
        <authorList>
            <person name="Alioto T."/>
            <person name="Alioto T."/>
            <person name="Gomez Garrido J."/>
        </authorList>
    </citation>
    <scope>NUCLEOTIDE SEQUENCE</scope>
    <source>
        <strain evidence="1">A484AB</strain>
    </source>
</reference>
<evidence type="ECO:0000313" key="1">
    <source>
        <dbReference type="EMBL" id="CAB3988490.1"/>
    </source>
</evidence>
<dbReference type="InterPro" id="IPR038113">
    <property type="entry name" value="MITD1_C_sf"/>
</dbReference>
<name>A0A6S7GVF6_PARCT</name>
<accession>A0A6S7GVF6</accession>
<dbReference type="SMART" id="SM00745">
    <property type="entry name" value="MIT"/>
    <property type="match status" value="1"/>
</dbReference>
<comment type="caution">
    <text evidence="1">The sequence shown here is derived from an EMBL/GenBank/DDBJ whole genome shotgun (WGS) entry which is preliminary data.</text>
</comment>
<dbReference type="InterPro" id="IPR032341">
    <property type="entry name" value="MITD1_C"/>
</dbReference>
<dbReference type="AlphaFoldDB" id="A0A6S7GVF6"/>
<sequence length="231" mass="26862">MSELESATKVLTRAVDLDNNHRYKEALICYQEGTNLLMLALKKETDSTKRLALRQKLDEYLSRGEVIKPLVQNLSEKHHERIEVKDGERGYCYKKIFEKCLFGNLTEVRVEDPYVRTHHQIQNFVRFCELLVHVSSMKKIKLLTGQHQDRSMQAEKFQKLTDSLKQCGITLDISYSDTLHDREITFDNGWVVKIGRGLDMFKPVKDNCSVGHFDHSLRACHETTIDLYKNG</sequence>
<proteinExistence type="predicted"/>
<dbReference type="Proteomes" id="UP001152795">
    <property type="component" value="Unassembled WGS sequence"/>
</dbReference>